<sequence>MLRGVVRDARLRARVLERAEEFKLNNRASENVWYRELVLCILTANSSFLGAFTALQALGDLIFNGTEAEISRVLRLSGYRFPNLKAKYIVMSRAYYGRLKEVVGRVADRDQAEARDILLDIQGLGMKEASHFLRNVGYLDVAIIDRHIIRFFSEYMIEQRISSRHRYLELESILRSIAEALGIRVGILDLYIWYLKTGKVAK</sequence>
<gene>
    <name evidence="7" type="primary">ogg</name>
    <name evidence="9" type="ORF">DFR87_10295</name>
</gene>
<dbReference type="RefSeq" id="WP_054836210.1">
    <property type="nucleotide sequence ID" value="NZ_BBBA01000002.1"/>
</dbReference>
<dbReference type="HAMAP" id="MF_00241">
    <property type="entry name" value="Ogg"/>
    <property type="match status" value="1"/>
</dbReference>
<evidence type="ECO:0000256" key="4">
    <source>
        <dbReference type="ARBA" id="ARBA00023239"/>
    </source>
</evidence>
<evidence type="ECO:0000256" key="5">
    <source>
        <dbReference type="ARBA" id="ARBA00023268"/>
    </source>
</evidence>
<comment type="similarity">
    <text evidence="7">Belongs to the type-2 OGG1 family.</text>
</comment>
<dbReference type="GO" id="GO:0016799">
    <property type="term" value="F:hydrolase activity, hydrolyzing N-glycosyl compounds"/>
    <property type="evidence" value="ECO:0007669"/>
    <property type="project" value="UniProtKB-UniRule"/>
</dbReference>
<keyword evidence="6 7" id="KW-0326">Glycosidase</keyword>
<evidence type="ECO:0000256" key="3">
    <source>
        <dbReference type="ARBA" id="ARBA00023204"/>
    </source>
</evidence>
<dbReference type="EMBL" id="CP029287">
    <property type="protein sequence ID" value="AWS00008.1"/>
    <property type="molecule type" value="Genomic_DNA"/>
</dbReference>
<dbReference type="STRING" id="1293036.GCA_001315825_00544"/>
<proteinExistence type="inferred from homology"/>
<keyword evidence="3 7" id="KW-0234">DNA repair</keyword>
<dbReference type="OrthoDB" id="35941at2157"/>
<evidence type="ECO:0000313" key="10">
    <source>
        <dbReference type="Proteomes" id="UP000247586"/>
    </source>
</evidence>
<dbReference type="EC" id="3.2.2.-" evidence="7"/>
<dbReference type="NCBIfam" id="NF002305">
    <property type="entry name" value="PRK01229.1"/>
    <property type="match status" value="1"/>
</dbReference>
<dbReference type="CDD" id="cd00056">
    <property type="entry name" value="ENDO3c"/>
    <property type="match status" value="1"/>
</dbReference>
<dbReference type="InterPro" id="IPR011257">
    <property type="entry name" value="DNA_glycosylase"/>
</dbReference>
<organism evidence="9 10">
    <name type="scientific">Metallosphaera hakonensis JCM 8857 = DSM 7519</name>
    <dbReference type="NCBI Taxonomy" id="1293036"/>
    <lineage>
        <taxon>Archaea</taxon>
        <taxon>Thermoproteota</taxon>
        <taxon>Thermoprotei</taxon>
        <taxon>Sulfolobales</taxon>
        <taxon>Sulfolobaceae</taxon>
        <taxon>Metallosphaera</taxon>
    </lineage>
</organism>
<keyword evidence="10" id="KW-1185">Reference proteome</keyword>
<keyword evidence="1 7" id="KW-0227">DNA damage</keyword>
<dbReference type="PIRSF" id="PIRSF005954">
    <property type="entry name" value="Thrmst_ogg"/>
    <property type="match status" value="1"/>
</dbReference>
<evidence type="ECO:0000313" key="9">
    <source>
        <dbReference type="EMBL" id="AWS00008.1"/>
    </source>
</evidence>
<dbReference type="SUPFAM" id="SSF48150">
    <property type="entry name" value="DNA-glycosylase"/>
    <property type="match status" value="1"/>
</dbReference>
<feature type="site" description="Important for guanine/8-oxoguanine distinction" evidence="7">
    <location>
        <position position="202"/>
    </location>
</feature>
<evidence type="ECO:0000256" key="6">
    <source>
        <dbReference type="ARBA" id="ARBA00023295"/>
    </source>
</evidence>
<feature type="domain" description="HhH-GPD" evidence="8">
    <location>
        <begin position="42"/>
        <end position="197"/>
    </location>
</feature>
<dbReference type="Proteomes" id="UP000247586">
    <property type="component" value="Chromosome"/>
</dbReference>
<comment type="catalytic activity">
    <reaction evidence="7">
        <text>2'-deoxyribonucleotide-(2'-deoxyribose 5'-phosphate)-2'-deoxyribonucleotide-DNA = a 3'-end 2'-deoxyribonucleotide-(2,3-dehydro-2,3-deoxyribose 5'-phosphate)-DNA + a 5'-end 5'-phospho-2'-deoxyribonucleoside-DNA + H(+)</text>
        <dbReference type="Rhea" id="RHEA:66592"/>
        <dbReference type="Rhea" id="RHEA-COMP:13180"/>
        <dbReference type="Rhea" id="RHEA-COMP:16897"/>
        <dbReference type="Rhea" id="RHEA-COMP:17067"/>
        <dbReference type="ChEBI" id="CHEBI:15378"/>
        <dbReference type="ChEBI" id="CHEBI:136412"/>
        <dbReference type="ChEBI" id="CHEBI:157695"/>
        <dbReference type="ChEBI" id="CHEBI:167181"/>
        <dbReference type="EC" id="4.2.99.18"/>
    </reaction>
</comment>
<feature type="active site" evidence="7">
    <location>
        <position position="145"/>
    </location>
</feature>
<dbReference type="InterPro" id="IPR003265">
    <property type="entry name" value="HhH-GPD_domain"/>
</dbReference>
<name>A0A2U9IVV3_9CREN</name>
<dbReference type="SMART" id="SM00478">
    <property type="entry name" value="ENDO3c"/>
    <property type="match status" value="1"/>
</dbReference>
<evidence type="ECO:0000256" key="7">
    <source>
        <dbReference type="HAMAP-Rule" id="MF_00241"/>
    </source>
</evidence>
<dbReference type="Gene3D" id="1.10.1670.10">
    <property type="entry name" value="Helix-hairpin-Helix base-excision DNA repair enzymes (C-terminal)"/>
    <property type="match status" value="1"/>
</dbReference>
<dbReference type="EC" id="4.2.99.18" evidence="7"/>
<keyword evidence="2 7" id="KW-0378">Hydrolase</keyword>
<dbReference type="InterPro" id="IPR012092">
    <property type="entry name" value="DNA_glyclase/AP_lyase_Ogg"/>
</dbReference>
<dbReference type="AlphaFoldDB" id="A0A2U9IVV3"/>
<evidence type="ECO:0000259" key="8">
    <source>
        <dbReference type="SMART" id="SM00478"/>
    </source>
</evidence>
<protein>
    <recommendedName>
        <fullName evidence="7">8-oxoguanine DNA glycosylase/AP lyase</fullName>
    </recommendedName>
    <domain>
        <recommendedName>
            <fullName evidence="7">8-oxoguanine DNA glycosylase</fullName>
            <shortName evidence="7">8-oxoG DNA glycosylase</shortName>
            <ecNumber evidence="7">3.2.2.-</ecNumber>
        </recommendedName>
    </domain>
    <domain>
        <recommendedName>
            <fullName evidence="7">DNA-(apurinic or apyrimidinic site) lyase</fullName>
            <shortName evidence="7">AP lyase</shortName>
            <ecNumber evidence="7">4.2.99.18</ecNumber>
        </recommendedName>
    </domain>
</protein>
<dbReference type="Gene3D" id="1.10.340.30">
    <property type="entry name" value="Hypothetical protein, domain 2"/>
    <property type="match status" value="1"/>
</dbReference>
<dbReference type="GO" id="GO:0006284">
    <property type="term" value="P:base-excision repair"/>
    <property type="evidence" value="ECO:0007669"/>
    <property type="project" value="UniProtKB-UniRule"/>
</dbReference>
<keyword evidence="4 7" id="KW-0456">Lyase</keyword>
<dbReference type="GO" id="GO:0140078">
    <property type="term" value="F:class I DNA-(apurinic or apyrimidinic site) endonuclease activity"/>
    <property type="evidence" value="ECO:0007669"/>
    <property type="project" value="UniProtKB-EC"/>
</dbReference>
<comment type="function">
    <text evidence="7">Catalyzes the excision of an oxidatively damaged form of guanine (7,8-dihydro-8-oxoguanine = 8-oxoG) from DNA. Also cleaves the DNA backbone at apurinic/apyrimidinic sites (AP sites).</text>
</comment>
<dbReference type="Pfam" id="PF22175">
    <property type="entry name" value="Ogg-HhH"/>
    <property type="match status" value="1"/>
</dbReference>
<dbReference type="KEGG" id="mhk:DFR87_10295"/>
<dbReference type="GeneID" id="36835735"/>
<feature type="active site" evidence="7">
    <location>
        <position position="127"/>
    </location>
</feature>
<evidence type="ECO:0000256" key="1">
    <source>
        <dbReference type="ARBA" id="ARBA00022763"/>
    </source>
</evidence>
<keyword evidence="5 7" id="KW-0511">Multifunctional enzyme</keyword>
<accession>A0A2U9IVV3</accession>
<evidence type="ECO:0000256" key="2">
    <source>
        <dbReference type="ARBA" id="ARBA00022801"/>
    </source>
</evidence>
<reference evidence="9" key="1">
    <citation type="submission" date="2018-05" db="EMBL/GenBank/DDBJ databases">
        <title>Complete Genome Sequences of Extremely Thermoacidophilic, Metal-Mobilizing Type-Strain Members of the Archaeal Family Sulfolobaceae: Acidianus brierleyi DSM-1651T, Acidianus sulfidivorans DSM-18786T, Metallosphaera hakonensis DSM-7519T, and Metallosphaera prunae DSM-10039T.</title>
        <authorList>
            <person name="Counts J.A."/>
            <person name="Kelly R.M."/>
        </authorList>
    </citation>
    <scope>NUCLEOTIDE SEQUENCE [LARGE SCALE GENOMIC DNA]</scope>
    <source>
        <strain evidence="9">HO1-1</strain>
    </source>
</reference>
<dbReference type="InterPro" id="IPR023170">
    <property type="entry name" value="HhH_base_excis_C"/>
</dbReference>